<organism evidence="1 2">
    <name type="scientific">Trichonephila inaurata madagascariensis</name>
    <dbReference type="NCBI Taxonomy" id="2747483"/>
    <lineage>
        <taxon>Eukaryota</taxon>
        <taxon>Metazoa</taxon>
        <taxon>Ecdysozoa</taxon>
        <taxon>Arthropoda</taxon>
        <taxon>Chelicerata</taxon>
        <taxon>Arachnida</taxon>
        <taxon>Araneae</taxon>
        <taxon>Araneomorphae</taxon>
        <taxon>Entelegynae</taxon>
        <taxon>Araneoidea</taxon>
        <taxon>Nephilidae</taxon>
        <taxon>Trichonephila</taxon>
        <taxon>Trichonephila inaurata</taxon>
    </lineage>
</organism>
<keyword evidence="2" id="KW-1185">Reference proteome</keyword>
<comment type="caution">
    <text evidence="1">The sequence shown here is derived from an EMBL/GenBank/DDBJ whole genome shotgun (WGS) entry which is preliminary data.</text>
</comment>
<dbReference type="AlphaFoldDB" id="A0A8X7BRU9"/>
<sequence>MLVGGRFVLVLIRDSDKRTPSLHYMINGMMYPSDDVRSAVAYIFLQIYSSSSIEATGIFSVIDSIAARGIMCILKSGLTKDVIKNGLALLKVFISRESKRILLLFENSDEEINFITVIKKVIISGEPVFQVCAVQCLCHILSESSFAETPIQMLIIGNIPGITTVLEIATKLINNKNWKLLCLSFDLLSSLTSSEQYSKASSAQSSLFEQALKLIEKSYKVRNLQVLLGVNKFFNQILRILREHNQNFYTAEERFSCPVINIGEESTNSLSKTNFQEVIQTLILALDEIFVPYCLLLNTNSLVGKFSFFHLINVLHAIYEEPFDNLILLNFAKKLVKARVFNHIWDVKTDGILLSKIGFEGSKEKCNHCLVALLKFLLEKHGDFDTHINCIKSGLNELNCSLDECSSILSQKCELQNHMNSSFKLYSMQVAFLCVCYVCCLNNALMVNFKTLIPHLIYYVTCNSDTVISSAIIVKHLIFLLAVCMFENTKYETGLTEASMIMWDTLSKITFFSEVYTHHEVLLWWCFRNPRFNPFSSFVFQNWMKFSMNVNKETILDSTFKILLHLLSTNDVAQETYIRQFETNPEMSFHFLRNSFDSKVFKALDTTIIEKLEVFILALAQHIQNYIMQILVMKNHAEKQIDGSLLSIGLECMIWCFNRVHTKNPQISMKFVFHVTNFCSNSSFDDKITLLCCLKFLQFVLKVKENDSKAWFVITGNTNFFSFLQKCLTVHGQFEIEALHLLVIILIHQVDEFF</sequence>
<dbReference type="PANTHER" id="PTHR12044">
    <property type="entry name" value="BCL2 INTERACTING MEDIATOR OF CELL DEATH"/>
    <property type="match status" value="1"/>
</dbReference>
<dbReference type="GO" id="GO:0007127">
    <property type="term" value="P:meiosis I"/>
    <property type="evidence" value="ECO:0007669"/>
    <property type="project" value="TreeGrafter"/>
</dbReference>
<evidence type="ECO:0000313" key="2">
    <source>
        <dbReference type="Proteomes" id="UP000886998"/>
    </source>
</evidence>
<protein>
    <submittedName>
        <fullName evidence="1">Meiosis inhibitor protein 1</fullName>
    </submittedName>
</protein>
<gene>
    <name evidence="1" type="primary">MEI1</name>
    <name evidence="1" type="ORF">TNIN_205111</name>
</gene>
<dbReference type="SUPFAM" id="SSF48371">
    <property type="entry name" value="ARM repeat"/>
    <property type="match status" value="1"/>
</dbReference>
<name>A0A8X7BRU9_9ARAC</name>
<dbReference type="OrthoDB" id="6434119at2759"/>
<dbReference type="InterPro" id="IPR016024">
    <property type="entry name" value="ARM-type_fold"/>
</dbReference>
<reference evidence="1" key="1">
    <citation type="submission" date="2020-08" db="EMBL/GenBank/DDBJ databases">
        <title>Multicomponent nature underlies the extraordinary mechanical properties of spider dragline silk.</title>
        <authorList>
            <person name="Kono N."/>
            <person name="Nakamura H."/>
            <person name="Mori M."/>
            <person name="Yoshida Y."/>
            <person name="Ohtoshi R."/>
            <person name="Malay A.D."/>
            <person name="Moran D.A.P."/>
            <person name="Tomita M."/>
            <person name="Numata K."/>
            <person name="Arakawa K."/>
        </authorList>
    </citation>
    <scope>NUCLEOTIDE SEQUENCE</scope>
</reference>
<dbReference type="InterPro" id="IPR052133">
    <property type="entry name" value="Immune_Signaling-Apoptosis_Reg"/>
</dbReference>
<dbReference type="PANTHER" id="PTHR12044:SF14">
    <property type="entry name" value="MEIOTIC DOUBLE-STRANDED BREAK FORMATION PROTEIN 1"/>
    <property type="match status" value="1"/>
</dbReference>
<dbReference type="Proteomes" id="UP000886998">
    <property type="component" value="Unassembled WGS sequence"/>
</dbReference>
<evidence type="ECO:0000313" key="1">
    <source>
        <dbReference type="EMBL" id="GFY42436.1"/>
    </source>
</evidence>
<dbReference type="EMBL" id="BMAV01003064">
    <property type="protein sequence ID" value="GFY42436.1"/>
    <property type="molecule type" value="Genomic_DNA"/>
</dbReference>
<proteinExistence type="predicted"/>
<accession>A0A8X7BRU9</accession>